<accession>A0A117R9M4</accession>
<feature type="transmembrane region" description="Helical" evidence="6">
    <location>
        <begin position="108"/>
        <end position="126"/>
    </location>
</feature>
<feature type="transmembrane region" description="Helical" evidence="6">
    <location>
        <begin position="81"/>
        <end position="101"/>
    </location>
</feature>
<proteinExistence type="inferred from homology"/>
<reference evidence="7 8" key="1">
    <citation type="submission" date="2015-10" db="EMBL/GenBank/DDBJ databases">
        <title>Draft genome sequence of Streptomyces bungoensis DSM 41781, type strain for the species Streptomyces bungoensis.</title>
        <authorList>
            <person name="Ruckert C."/>
            <person name="Winkler A."/>
            <person name="Kalinowski J."/>
            <person name="Kampfer P."/>
            <person name="Glaeser S."/>
        </authorList>
    </citation>
    <scope>NUCLEOTIDE SEQUENCE [LARGE SCALE GENOMIC DNA]</scope>
    <source>
        <strain evidence="7 8">DSM 41781</strain>
    </source>
</reference>
<gene>
    <name evidence="7" type="ORF">AQJ66_30975</name>
</gene>
<comment type="similarity">
    <text evidence="6">Belongs to the inorganic phosphate transporter (PiT) (TC 2.A.20) family.</text>
</comment>
<evidence type="ECO:0000256" key="1">
    <source>
        <dbReference type="ARBA" id="ARBA00004141"/>
    </source>
</evidence>
<dbReference type="Proteomes" id="UP000053024">
    <property type="component" value="Unassembled WGS sequence"/>
</dbReference>
<dbReference type="OrthoDB" id="9779554at2"/>
<dbReference type="GO" id="GO:0035435">
    <property type="term" value="P:phosphate ion transmembrane transport"/>
    <property type="evidence" value="ECO:0007669"/>
    <property type="project" value="TreeGrafter"/>
</dbReference>
<sequence length="418" mass="41750">MESFSLILAIVVVTALAFDFTNGFHDTANAMATTISTGALKPKVAVAMSAVLNLVGAFLSVEVANTISKGLVDENGIRPEVIFAALVGAILWNLLTWLVGLPSSSSHALMGGLIGATIASAGFGAVHGDVLVTKVLLPAVAAPIVAGVAAMLATRFSYGMGKNADGEASRKGYRAGQIASAGLVSLAHGTNDAQKTMGIITLALIAGGAIAPGSNPPTWVILSAGLAIALGTYIGGWRIIRTMGKGLTDLEPQQGFAAQTSAATAILASSHLGFSLSTTHVVSGSVMGTGLGRKGGVVRWSTATRMVVAWALTLPAAALVGAGAEAVTDLGDWGTAVVAVFLVGSSAAIWKLSRRQVVDHSNVNEVDETEPAGVVTAAIAAVIPPPTAAAEDLAATIPAPAGAEPASATQAAPPAAKV</sequence>
<dbReference type="RefSeq" id="WP_061928572.1">
    <property type="nucleotide sequence ID" value="NZ_KQ948871.1"/>
</dbReference>
<evidence type="ECO:0000256" key="3">
    <source>
        <dbReference type="ARBA" id="ARBA00022692"/>
    </source>
</evidence>
<protein>
    <recommendedName>
        <fullName evidence="6">Phosphate transporter</fullName>
    </recommendedName>
</protein>
<dbReference type="PANTHER" id="PTHR11101">
    <property type="entry name" value="PHOSPHATE TRANSPORTER"/>
    <property type="match status" value="1"/>
</dbReference>
<keyword evidence="5 6" id="KW-0472">Membrane</keyword>
<dbReference type="GO" id="GO:0016020">
    <property type="term" value="C:membrane"/>
    <property type="evidence" value="ECO:0007669"/>
    <property type="project" value="UniProtKB-SubCell"/>
</dbReference>
<evidence type="ECO:0000256" key="6">
    <source>
        <dbReference type="RuleBase" id="RU363058"/>
    </source>
</evidence>
<feature type="transmembrane region" description="Helical" evidence="6">
    <location>
        <begin position="44"/>
        <end position="61"/>
    </location>
</feature>
<dbReference type="GO" id="GO:0005315">
    <property type="term" value="F:phosphate transmembrane transporter activity"/>
    <property type="evidence" value="ECO:0007669"/>
    <property type="project" value="InterPro"/>
</dbReference>
<evidence type="ECO:0000256" key="2">
    <source>
        <dbReference type="ARBA" id="ARBA00022448"/>
    </source>
</evidence>
<feature type="transmembrane region" description="Helical" evidence="6">
    <location>
        <begin position="132"/>
        <end position="153"/>
    </location>
</feature>
<comment type="subcellular location">
    <subcellularLocation>
        <location evidence="1 6">Membrane</location>
        <topology evidence="1 6">Multi-pass membrane protein</topology>
    </subcellularLocation>
</comment>
<dbReference type="InterPro" id="IPR001204">
    <property type="entry name" value="Phos_transporter"/>
</dbReference>
<feature type="transmembrane region" description="Helical" evidence="6">
    <location>
        <begin position="196"/>
        <end position="213"/>
    </location>
</feature>
<feature type="transmembrane region" description="Helical" evidence="6">
    <location>
        <begin position="333"/>
        <end position="352"/>
    </location>
</feature>
<feature type="transmembrane region" description="Helical" evidence="6">
    <location>
        <begin position="307"/>
        <end position="327"/>
    </location>
</feature>
<comment type="caution">
    <text evidence="7">The sequence shown here is derived from an EMBL/GenBank/DDBJ whole genome shotgun (WGS) entry which is preliminary data.</text>
</comment>
<dbReference type="AlphaFoldDB" id="A0A117R9M4"/>
<evidence type="ECO:0000313" key="7">
    <source>
        <dbReference type="EMBL" id="KUN78690.1"/>
    </source>
</evidence>
<keyword evidence="6" id="KW-0592">Phosphate transport</keyword>
<evidence type="ECO:0000256" key="4">
    <source>
        <dbReference type="ARBA" id="ARBA00022989"/>
    </source>
</evidence>
<feature type="transmembrane region" description="Helical" evidence="6">
    <location>
        <begin position="219"/>
        <end position="240"/>
    </location>
</feature>
<keyword evidence="4 6" id="KW-1133">Transmembrane helix</keyword>
<feature type="transmembrane region" description="Helical" evidence="6">
    <location>
        <begin position="6"/>
        <end position="24"/>
    </location>
</feature>
<name>A0A117R9M4_9ACTN</name>
<dbReference type="EMBL" id="LMWX01000057">
    <property type="protein sequence ID" value="KUN78690.1"/>
    <property type="molecule type" value="Genomic_DNA"/>
</dbReference>
<dbReference type="Pfam" id="PF01384">
    <property type="entry name" value="PHO4"/>
    <property type="match status" value="1"/>
</dbReference>
<evidence type="ECO:0000256" key="5">
    <source>
        <dbReference type="ARBA" id="ARBA00023136"/>
    </source>
</evidence>
<keyword evidence="8" id="KW-1185">Reference proteome</keyword>
<organism evidence="7 8">
    <name type="scientific">Streptomyces bungoensis</name>
    <dbReference type="NCBI Taxonomy" id="285568"/>
    <lineage>
        <taxon>Bacteria</taxon>
        <taxon>Bacillati</taxon>
        <taxon>Actinomycetota</taxon>
        <taxon>Actinomycetes</taxon>
        <taxon>Kitasatosporales</taxon>
        <taxon>Streptomycetaceae</taxon>
        <taxon>Streptomyces</taxon>
    </lineage>
</organism>
<keyword evidence="2 6" id="KW-0813">Transport</keyword>
<keyword evidence="3 6" id="KW-0812">Transmembrane</keyword>
<evidence type="ECO:0000313" key="8">
    <source>
        <dbReference type="Proteomes" id="UP000053024"/>
    </source>
</evidence>
<dbReference type="PANTHER" id="PTHR11101:SF54">
    <property type="entry name" value="LOW-AFFINITY INORGANIC PHOSPHATE TRANSPORTER-RELATED"/>
    <property type="match status" value="1"/>
</dbReference>
<dbReference type="STRING" id="285568.AQJ66_30975"/>